<accession>A0A9W9Z2Y1</accession>
<reference evidence="3" key="1">
    <citation type="submission" date="2023-01" db="EMBL/GenBank/DDBJ databases">
        <title>Genome assembly of the deep-sea coral Lophelia pertusa.</title>
        <authorList>
            <person name="Herrera S."/>
            <person name="Cordes E."/>
        </authorList>
    </citation>
    <scope>NUCLEOTIDE SEQUENCE</scope>
    <source>
        <strain evidence="3">USNM1676648</strain>
        <tissue evidence="3">Polyp</tissue>
    </source>
</reference>
<evidence type="ECO:0000256" key="1">
    <source>
        <dbReference type="SAM" id="Coils"/>
    </source>
</evidence>
<feature type="compositionally biased region" description="Basic and acidic residues" evidence="2">
    <location>
        <begin position="37"/>
        <end position="51"/>
    </location>
</feature>
<feature type="coiled-coil region" evidence="1">
    <location>
        <begin position="195"/>
        <end position="250"/>
    </location>
</feature>
<dbReference type="EMBL" id="MU826829">
    <property type="protein sequence ID" value="KAJ7374045.1"/>
    <property type="molecule type" value="Genomic_DNA"/>
</dbReference>
<feature type="compositionally biased region" description="Basic and acidic residues" evidence="2">
    <location>
        <begin position="1"/>
        <end position="16"/>
    </location>
</feature>
<evidence type="ECO:0000256" key="2">
    <source>
        <dbReference type="SAM" id="MobiDB-lite"/>
    </source>
</evidence>
<evidence type="ECO:0000313" key="4">
    <source>
        <dbReference type="Proteomes" id="UP001163046"/>
    </source>
</evidence>
<gene>
    <name evidence="3" type="ORF">OS493_009375</name>
</gene>
<proteinExistence type="predicted"/>
<keyword evidence="1" id="KW-0175">Coiled coil</keyword>
<dbReference type="OrthoDB" id="5967324at2759"/>
<feature type="region of interest" description="Disordered" evidence="2">
    <location>
        <begin position="1"/>
        <end position="70"/>
    </location>
</feature>
<sequence length="330" mass="36862">MQRSKYNEADLGKEQPPRQQDSDGSGSVVSLQSSSSDDVKYPGIRGRDLHSEGAGVPAFQVEPVQKSNDDATRQNMGKLQQKLHTQPTHNTLDEIISTLKNQNGMNDSSIPGMSLPLHNDSTVGGKTYPSMQSYTSGGGWNSSPLQMSGHQKFGEKHTRQLKDITSHFEAEIDKICEQLNSVGNNLTALQDALPVRMLEAANHKLEARCNVLEQVCEQMKNKSARLEQTIQELDSNSGQLRQVNQNLEVRCLYLEQVTKANECEKSHLHENIRDLETKVLELAESNEKAVSAYHQLEELNQKVANRNQTMEESKSLLESRYKSCVGDNKN</sequence>
<protein>
    <submittedName>
        <fullName evidence="3">Uncharacterized protein</fullName>
    </submittedName>
</protein>
<feature type="compositionally biased region" description="Low complexity" evidence="2">
    <location>
        <begin position="22"/>
        <end position="36"/>
    </location>
</feature>
<keyword evidence="4" id="KW-1185">Reference proteome</keyword>
<dbReference type="AlphaFoldDB" id="A0A9W9Z2Y1"/>
<organism evidence="3 4">
    <name type="scientific">Desmophyllum pertusum</name>
    <dbReference type="NCBI Taxonomy" id="174260"/>
    <lineage>
        <taxon>Eukaryota</taxon>
        <taxon>Metazoa</taxon>
        <taxon>Cnidaria</taxon>
        <taxon>Anthozoa</taxon>
        <taxon>Hexacorallia</taxon>
        <taxon>Scleractinia</taxon>
        <taxon>Caryophylliina</taxon>
        <taxon>Caryophylliidae</taxon>
        <taxon>Desmophyllum</taxon>
    </lineage>
</organism>
<name>A0A9W9Z2Y1_9CNID</name>
<dbReference type="Proteomes" id="UP001163046">
    <property type="component" value="Unassembled WGS sequence"/>
</dbReference>
<feature type="coiled-coil region" evidence="1">
    <location>
        <begin position="282"/>
        <end position="316"/>
    </location>
</feature>
<comment type="caution">
    <text evidence="3">The sequence shown here is derived from an EMBL/GenBank/DDBJ whole genome shotgun (WGS) entry which is preliminary data.</text>
</comment>
<evidence type="ECO:0000313" key="3">
    <source>
        <dbReference type="EMBL" id="KAJ7374045.1"/>
    </source>
</evidence>